<evidence type="ECO:0000256" key="1">
    <source>
        <dbReference type="ARBA" id="ARBA00004429"/>
    </source>
</evidence>
<gene>
    <name evidence="10" type="primary">cysW</name>
    <name evidence="10" type="ORF">CPPEL_10520</name>
</gene>
<evidence type="ECO:0000256" key="2">
    <source>
        <dbReference type="ARBA" id="ARBA00022448"/>
    </source>
</evidence>
<dbReference type="InterPro" id="IPR000515">
    <property type="entry name" value="MetI-like"/>
</dbReference>
<dbReference type="PROSITE" id="PS50928">
    <property type="entry name" value="ABC_TM1"/>
    <property type="match status" value="2"/>
</dbReference>
<dbReference type="KEGG" id="cpso:CPPEL_10520"/>
<evidence type="ECO:0000256" key="6">
    <source>
        <dbReference type="ARBA" id="ARBA00022989"/>
    </source>
</evidence>
<dbReference type="EMBL" id="CP033898">
    <property type="protein sequence ID" value="AZA10201.1"/>
    <property type="molecule type" value="Genomic_DNA"/>
</dbReference>
<dbReference type="InterPro" id="IPR035906">
    <property type="entry name" value="MetI-like_sf"/>
</dbReference>
<dbReference type="GO" id="GO:0005886">
    <property type="term" value="C:plasma membrane"/>
    <property type="evidence" value="ECO:0007669"/>
    <property type="project" value="UniProtKB-SubCell"/>
</dbReference>
<evidence type="ECO:0000313" key="10">
    <source>
        <dbReference type="EMBL" id="AZA10201.1"/>
    </source>
</evidence>
<dbReference type="SUPFAM" id="SSF161098">
    <property type="entry name" value="MetI-like"/>
    <property type="match status" value="2"/>
</dbReference>
<keyword evidence="5 8" id="KW-0812">Transmembrane</keyword>
<evidence type="ECO:0000313" key="11">
    <source>
        <dbReference type="Proteomes" id="UP000271426"/>
    </source>
</evidence>
<dbReference type="PANTHER" id="PTHR43357:SF3">
    <property type="entry name" value="FE(3+)-TRANSPORT SYSTEM PERMEASE PROTEIN FBPB 2"/>
    <property type="match status" value="1"/>
</dbReference>
<evidence type="ECO:0000259" key="9">
    <source>
        <dbReference type="PROSITE" id="PS50928"/>
    </source>
</evidence>
<keyword evidence="3" id="KW-1003">Cell membrane</keyword>
<dbReference type="CDD" id="cd06261">
    <property type="entry name" value="TM_PBP2"/>
    <property type="match status" value="2"/>
</dbReference>
<feature type="transmembrane region" description="Helical" evidence="8">
    <location>
        <begin position="501"/>
        <end position="520"/>
    </location>
</feature>
<feature type="transmembrane region" description="Helical" evidence="8">
    <location>
        <begin position="7"/>
        <end position="32"/>
    </location>
</feature>
<keyword evidence="11" id="KW-1185">Reference proteome</keyword>
<evidence type="ECO:0000256" key="7">
    <source>
        <dbReference type="ARBA" id="ARBA00023136"/>
    </source>
</evidence>
<feature type="transmembrane region" description="Helical" evidence="8">
    <location>
        <begin position="235"/>
        <end position="253"/>
    </location>
</feature>
<proteinExistence type="inferred from homology"/>
<keyword evidence="7 8" id="KW-0472">Membrane</keyword>
<dbReference type="Gene3D" id="1.10.3720.10">
    <property type="entry name" value="MetI-like"/>
    <property type="match status" value="2"/>
</dbReference>
<dbReference type="Pfam" id="PF00528">
    <property type="entry name" value="BPD_transp_1"/>
    <property type="match status" value="2"/>
</dbReference>
<evidence type="ECO:0000256" key="5">
    <source>
        <dbReference type="ARBA" id="ARBA00022692"/>
    </source>
</evidence>
<feature type="transmembrane region" description="Helical" evidence="8">
    <location>
        <begin position="365"/>
        <end position="386"/>
    </location>
</feature>
<keyword evidence="4" id="KW-0997">Cell inner membrane</keyword>
<feature type="transmembrane region" description="Helical" evidence="8">
    <location>
        <begin position="287"/>
        <end position="309"/>
    </location>
</feature>
<feature type="transmembrane region" description="Helical" evidence="8">
    <location>
        <begin position="393"/>
        <end position="411"/>
    </location>
</feature>
<feature type="transmembrane region" description="Helical" evidence="8">
    <location>
        <begin position="321"/>
        <end position="345"/>
    </location>
</feature>
<dbReference type="GO" id="GO:0055085">
    <property type="term" value="P:transmembrane transport"/>
    <property type="evidence" value="ECO:0007669"/>
    <property type="project" value="InterPro"/>
</dbReference>
<sequence>MITSRRVWTTITAIVVLLMLTPLLGILAGLFAPASDAWHHIVDNLLAGYIWGTFKLVFAVVILSVIVASALAWWVTAYEFPGRRLLSLGLVLPLAIPPYIGGYTYVAMTGYTGWIQVGLRNLGVELKPGSFDLLTPFGAVLMFTLFLYPYIFLVLRAFLSREVGHLLEAARVSGASPMRAYFTVILPLTRNAVVAGATLVAFEVLSDYGLASYFGLEVFTTAIFKSWLGLGDMTAALKLAAILLLVVTLLSAGEKALRGPRSASVGVRARPMQRMQLRGLARVLVPLAAWSVLAFALLIPMIQMIYWAIVSMPNIRFDGLLATLGTSVSVALAGALATTICALIVAQTQRLWPSAVTKTFARITVMGYSVPSTVIALAILSVGVWLDTRIGTALTATPAIIVVAYLIRYLAVSMQSVESGFERVGIRAHESARLLGAGPLRATATVDVPMIRSALIGAFLLAFIDMMKELPIVLILRPFNFATLSTRVFEYANDEMIPESSLSSLLIIGIAMIPIALIVARQSQENPHV</sequence>
<feature type="domain" description="ABC transmembrane type-1" evidence="9">
    <location>
        <begin position="320"/>
        <end position="519"/>
    </location>
</feature>
<evidence type="ECO:0000256" key="8">
    <source>
        <dbReference type="RuleBase" id="RU363032"/>
    </source>
</evidence>
<feature type="domain" description="ABC transmembrane type-1" evidence="9">
    <location>
        <begin position="50"/>
        <end position="251"/>
    </location>
</feature>
<keyword evidence="2 8" id="KW-0813">Transport</keyword>
<feature type="transmembrane region" description="Helical" evidence="8">
    <location>
        <begin position="180"/>
        <end position="202"/>
    </location>
</feature>
<dbReference type="PANTHER" id="PTHR43357">
    <property type="entry name" value="INNER MEMBRANE ABC TRANSPORTER PERMEASE PROTEIN YDCV"/>
    <property type="match status" value="1"/>
</dbReference>
<feature type="transmembrane region" description="Helical" evidence="8">
    <location>
        <begin position="85"/>
        <end position="106"/>
    </location>
</feature>
<comment type="similarity">
    <text evidence="8">Belongs to the binding-protein-dependent transport system permease family.</text>
</comment>
<reference evidence="10 11" key="1">
    <citation type="submission" date="2018-11" db="EMBL/GenBank/DDBJ databases">
        <authorList>
            <person name="Kleinhagauer T."/>
            <person name="Glaeser S.P."/>
            <person name="Spergser J."/>
            <person name="Ruckert C."/>
            <person name="Kaempfer P."/>
            <person name="Busse H.-J."/>
        </authorList>
    </citation>
    <scope>NUCLEOTIDE SEQUENCE [LARGE SCALE GENOMIC DNA]</scope>
    <source>
        <strain evidence="10 11">812CH</strain>
    </source>
</reference>
<evidence type="ECO:0000256" key="3">
    <source>
        <dbReference type="ARBA" id="ARBA00022475"/>
    </source>
</evidence>
<accession>A0A3G6IWN7</accession>
<dbReference type="Proteomes" id="UP000271426">
    <property type="component" value="Chromosome"/>
</dbReference>
<feature type="transmembrane region" description="Helical" evidence="8">
    <location>
        <begin position="137"/>
        <end position="159"/>
    </location>
</feature>
<evidence type="ECO:0000256" key="4">
    <source>
        <dbReference type="ARBA" id="ARBA00022519"/>
    </source>
</evidence>
<feature type="transmembrane region" description="Helical" evidence="8">
    <location>
        <begin position="52"/>
        <end position="73"/>
    </location>
</feature>
<keyword evidence="6 8" id="KW-1133">Transmembrane helix</keyword>
<dbReference type="AlphaFoldDB" id="A0A3G6IWN7"/>
<name>A0A3G6IWN7_9CORY</name>
<dbReference type="RefSeq" id="WP_245990444.1">
    <property type="nucleotide sequence ID" value="NZ_CP033898.1"/>
</dbReference>
<comment type="subcellular location">
    <subcellularLocation>
        <location evidence="1">Cell inner membrane</location>
        <topology evidence="1">Multi-pass membrane protein</topology>
    </subcellularLocation>
    <subcellularLocation>
        <location evidence="8">Cell membrane</location>
        <topology evidence="8">Multi-pass membrane protein</topology>
    </subcellularLocation>
</comment>
<protein>
    <submittedName>
        <fullName evidence="10">Sulfate transport system permease protein CysW</fullName>
    </submittedName>
</protein>
<organism evidence="10 11">
    <name type="scientific">Corynebacterium pseudopelargi</name>
    <dbReference type="NCBI Taxonomy" id="2080757"/>
    <lineage>
        <taxon>Bacteria</taxon>
        <taxon>Bacillati</taxon>
        <taxon>Actinomycetota</taxon>
        <taxon>Actinomycetes</taxon>
        <taxon>Mycobacteriales</taxon>
        <taxon>Corynebacteriaceae</taxon>
        <taxon>Corynebacterium</taxon>
    </lineage>
</organism>